<evidence type="ECO:0000256" key="2">
    <source>
        <dbReference type="SAM" id="SignalP"/>
    </source>
</evidence>
<evidence type="ECO:0000313" key="3">
    <source>
        <dbReference type="EMBL" id="MDQ9071533.1"/>
    </source>
</evidence>
<keyword evidence="1" id="KW-1133">Transmembrane helix</keyword>
<organism evidence="3 4">
    <name type="scientific">Acinetobacter gerneri</name>
    <dbReference type="NCBI Taxonomy" id="202952"/>
    <lineage>
        <taxon>Bacteria</taxon>
        <taxon>Pseudomonadati</taxon>
        <taxon>Pseudomonadota</taxon>
        <taxon>Gammaproteobacteria</taxon>
        <taxon>Moraxellales</taxon>
        <taxon>Moraxellaceae</taxon>
        <taxon>Acinetobacter</taxon>
    </lineage>
</organism>
<dbReference type="SUPFAM" id="SSF51126">
    <property type="entry name" value="Pectin lyase-like"/>
    <property type="match status" value="1"/>
</dbReference>
<dbReference type="NCBIfam" id="TIGR03501">
    <property type="entry name" value="GlyGly_CTERM"/>
    <property type="match status" value="1"/>
</dbReference>
<dbReference type="AlphaFoldDB" id="A0AAW8JJY2"/>
<evidence type="ECO:0000256" key="1">
    <source>
        <dbReference type="SAM" id="Phobius"/>
    </source>
</evidence>
<evidence type="ECO:0000313" key="4">
    <source>
        <dbReference type="Proteomes" id="UP001243195"/>
    </source>
</evidence>
<dbReference type="RefSeq" id="WP_308955804.1">
    <property type="nucleotide sequence ID" value="NZ_JAVICY010000010.1"/>
</dbReference>
<dbReference type="InterPro" id="IPR026457">
    <property type="entry name" value="CSLREA_Nterm"/>
</dbReference>
<reference evidence="3" key="1">
    <citation type="submission" date="2023-08" db="EMBL/GenBank/DDBJ databases">
        <title>Emergence of clinically-relevant ST2 carbapenem-resistant Acinetobacter baumannii strains in hospital sewages in Zhejiang, East of China.</title>
        <authorList>
            <person name="Kaichao C."/>
            <person name="Zhang R."/>
        </authorList>
    </citation>
    <scope>NUCLEOTIDE SEQUENCE</scope>
    <source>
        <strain evidence="3">M-SY-60</strain>
    </source>
</reference>
<feature type="transmembrane region" description="Helical" evidence="1">
    <location>
        <begin position="784"/>
        <end position="802"/>
    </location>
</feature>
<feature type="signal peptide" evidence="2">
    <location>
        <begin position="1"/>
        <end position="21"/>
    </location>
</feature>
<keyword evidence="2" id="KW-0732">Signal</keyword>
<dbReference type="EMBL" id="JAVIDA010000009">
    <property type="protein sequence ID" value="MDQ9071533.1"/>
    <property type="molecule type" value="Genomic_DNA"/>
</dbReference>
<keyword evidence="1" id="KW-0472">Membrane</keyword>
<accession>A0AAW8JJY2</accession>
<proteinExistence type="predicted"/>
<feature type="chain" id="PRO_5043880380" evidence="2">
    <location>
        <begin position="22"/>
        <end position="810"/>
    </location>
</feature>
<comment type="caution">
    <text evidence="3">The sequence shown here is derived from an EMBL/GenBank/DDBJ whole genome shotgun (WGS) entry which is preliminary data.</text>
</comment>
<sequence length="810" mass="87312">MKNYKKGLVGLTIVSAMMVMADTPDTKIYVNTFVDEDGENTNNCSLREAVRAASTHMSYGGCKPTTGVNVIQLEKGEYVLSKELQPTSSMTILGAEPLDYNNVNVITNTYPASIAPQTTITGKGQTRLFNTTINNQPLLTLSNMILSDGYSADRGGALYMGGAVSLSNVTIQNSKAKAGGAVYLSNPSSDLTVSRGNFLSNNAVDGSVVAMSCQDNLDFPLRNVSMDSLSIIGNGDSNSNSTLALCGKPTTAISNATIAQNTVNTANGTILQFSSNSPRGEIALSANATLTLLNNTIVENTAWATLLYDNIGRKALNNNVIAYNKSGKSCRYADTGLKDNKSSQLSLFWNAFVLAEGADQCELSDEDIKNSKDKVVNLSPDSGIVPMSSVLSTLQPASAYTAFMQMYFPVDNKNDTDLVDVGSTQCGTNADQRGISRTITGVAEGATDPNTCDIGSTELIRLTAANIAKTNDDVVALLKGFSEYQTKFTDLINNPATRPDFLPYYKQQAEKYTNWIKYVKSDQKYRTIFADPFAASMPAEKVLSNNGREIKYLSSKNYQVDTWPLGKGRLSDKNVFIPDGTNSDKDKIKCEWDKNLEQILMYRTDDNITATGDSLFCGYSLTLLNDQGTATATKSTGYVIANFSNIAPYANDVTYTIEHGTLQSISVNLLENTNDDGDGDVRFLKEKSDKKPYYTDAQGRDLAINVDSVPDSVAVTAERSGICPGKDNKKTCLGGKIQITVKNTLDPFNYSFKYYVYDADGTPSAAAGTVYLKNTASSASATSGGGSFGIWSLFGLAGLVAYRRYKTKAK</sequence>
<dbReference type="InterPro" id="IPR020008">
    <property type="entry name" value="GlyGly_CTERM"/>
</dbReference>
<gene>
    <name evidence="3" type="ORF">RFH51_08695</name>
</gene>
<dbReference type="Proteomes" id="UP001243195">
    <property type="component" value="Unassembled WGS sequence"/>
</dbReference>
<dbReference type="InterPro" id="IPR011050">
    <property type="entry name" value="Pectin_lyase_fold/virulence"/>
</dbReference>
<dbReference type="NCBIfam" id="TIGR04214">
    <property type="entry name" value="CSLREA_Nterm"/>
    <property type="match status" value="1"/>
</dbReference>
<protein>
    <submittedName>
        <fullName evidence="3">CSLREA domain-containing protein</fullName>
    </submittedName>
</protein>
<name>A0AAW8JJY2_9GAMM</name>
<keyword evidence="1" id="KW-0812">Transmembrane</keyword>